<keyword evidence="1" id="KW-0812">Transmembrane</keyword>
<name>A0A6G4A2U4_9BACL</name>
<feature type="transmembrane region" description="Helical" evidence="1">
    <location>
        <begin position="12"/>
        <end position="35"/>
    </location>
</feature>
<gene>
    <name evidence="3" type="ORF">GK047_21670</name>
</gene>
<feature type="transmembrane region" description="Helical" evidence="1">
    <location>
        <begin position="171"/>
        <end position="194"/>
    </location>
</feature>
<proteinExistence type="predicted"/>
<feature type="transmembrane region" description="Helical" evidence="1">
    <location>
        <begin position="55"/>
        <end position="78"/>
    </location>
</feature>
<keyword evidence="3" id="KW-0645">Protease</keyword>
<dbReference type="PANTHER" id="PTHR34978:SF3">
    <property type="entry name" value="SLR0241 PROTEIN"/>
    <property type="match status" value="1"/>
</dbReference>
<dbReference type="RefSeq" id="WP_163951643.1">
    <property type="nucleotide sequence ID" value="NZ_JAAIKC010000010.1"/>
</dbReference>
<dbReference type="InterPro" id="IPR052173">
    <property type="entry name" value="Beta-lactam_resp_regulator"/>
</dbReference>
<feature type="domain" description="Peptidase M56" evidence="2">
    <location>
        <begin position="82"/>
        <end position="238"/>
    </location>
</feature>
<keyword evidence="3" id="KW-0378">Hydrolase</keyword>
<dbReference type="PANTHER" id="PTHR34978">
    <property type="entry name" value="POSSIBLE SENSOR-TRANSDUCER PROTEIN BLAR"/>
    <property type="match status" value="1"/>
</dbReference>
<dbReference type="InterPro" id="IPR008756">
    <property type="entry name" value="Peptidase_M56"/>
</dbReference>
<keyword evidence="3" id="KW-0482">Metalloprotease</keyword>
<protein>
    <submittedName>
        <fullName evidence="3">M48 family metalloprotease</fullName>
    </submittedName>
</protein>
<keyword evidence="1" id="KW-0472">Membrane</keyword>
<dbReference type="Gene3D" id="3.30.2010.10">
    <property type="entry name" value="Metalloproteases ('zincins'), catalytic domain"/>
    <property type="match status" value="1"/>
</dbReference>
<evidence type="ECO:0000313" key="3">
    <source>
        <dbReference type="EMBL" id="NEW08608.1"/>
    </source>
</evidence>
<sequence length="286" mass="33512">MNIDHLKYKSVSILMGLFIMILFMQMGFFVAHQLFGVQLGWNLFQYCLSLMDENTYPHITVKMMINSFILYTVTRVLWRLVKQIYLTIKWSVAFQNKQDKKLTRRLNVKYRKWGYELVVVSDDSFIALTMGMIRPKIIVSTGVLNSYSVNEVQAILQHERYHCMRRDPLKIFISTLLVVGLGYIPIFKCFHHYYKTWKELLADRYVIKMMGTEYVLGSVLVKLTERKDTFEPAVGVHFANVAVNYRMLQVLQPEKPIQVPFFHFRPIAISLCMTFLMTVAVWGGCS</sequence>
<evidence type="ECO:0000256" key="1">
    <source>
        <dbReference type="SAM" id="Phobius"/>
    </source>
</evidence>
<comment type="caution">
    <text evidence="3">The sequence shown here is derived from an EMBL/GenBank/DDBJ whole genome shotgun (WGS) entry which is preliminary data.</text>
</comment>
<dbReference type="AlphaFoldDB" id="A0A6G4A2U4"/>
<keyword evidence="1" id="KW-1133">Transmembrane helix</keyword>
<accession>A0A6G4A2U4</accession>
<dbReference type="EMBL" id="JAAIKC010000010">
    <property type="protein sequence ID" value="NEW08608.1"/>
    <property type="molecule type" value="Genomic_DNA"/>
</dbReference>
<dbReference type="GO" id="GO:0006508">
    <property type="term" value="P:proteolysis"/>
    <property type="evidence" value="ECO:0007669"/>
    <property type="project" value="UniProtKB-KW"/>
</dbReference>
<reference evidence="3" key="1">
    <citation type="submission" date="2020-02" db="EMBL/GenBank/DDBJ databases">
        <authorList>
            <person name="Shen X.-R."/>
            <person name="Zhang Y.-X."/>
        </authorList>
    </citation>
    <scope>NUCLEOTIDE SEQUENCE</scope>
    <source>
        <strain evidence="3">SYP-B3998</strain>
    </source>
</reference>
<dbReference type="Pfam" id="PF05569">
    <property type="entry name" value="Peptidase_M56"/>
    <property type="match status" value="1"/>
</dbReference>
<organism evidence="3">
    <name type="scientific">Paenibacillus sp. SYP-B3998</name>
    <dbReference type="NCBI Taxonomy" id="2678564"/>
    <lineage>
        <taxon>Bacteria</taxon>
        <taxon>Bacillati</taxon>
        <taxon>Bacillota</taxon>
        <taxon>Bacilli</taxon>
        <taxon>Bacillales</taxon>
        <taxon>Paenibacillaceae</taxon>
        <taxon>Paenibacillus</taxon>
    </lineage>
</organism>
<feature type="transmembrane region" description="Helical" evidence="1">
    <location>
        <begin position="267"/>
        <end position="285"/>
    </location>
</feature>
<evidence type="ECO:0000259" key="2">
    <source>
        <dbReference type="Pfam" id="PF05569"/>
    </source>
</evidence>
<dbReference type="CDD" id="cd07326">
    <property type="entry name" value="M56_BlaR1_MecR1_like"/>
    <property type="match status" value="1"/>
</dbReference>
<dbReference type="GO" id="GO:0008237">
    <property type="term" value="F:metallopeptidase activity"/>
    <property type="evidence" value="ECO:0007669"/>
    <property type="project" value="UniProtKB-KW"/>
</dbReference>